<evidence type="ECO:0000256" key="4">
    <source>
        <dbReference type="SAM" id="MobiDB-lite"/>
    </source>
</evidence>
<dbReference type="EMBL" id="JARSFG010000017">
    <property type="protein sequence ID" value="MEC1179350.1"/>
    <property type="molecule type" value="Genomic_DNA"/>
</dbReference>
<dbReference type="InterPro" id="IPR005648">
    <property type="entry name" value="FlgD"/>
</dbReference>
<accession>A0AAW9NX90</accession>
<dbReference type="Pfam" id="PF03963">
    <property type="entry name" value="FlgD"/>
    <property type="match status" value="1"/>
</dbReference>
<evidence type="ECO:0000256" key="2">
    <source>
        <dbReference type="ARBA" id="ARBA00022795"/>
    </source>
</evidence>
<dbReference type="NCBIfam" id="NF007197">
    <property type="entry name" value="PRK09618.1"/>
    <property type="match status" value="1"/>
</dbReference>
<dbReference type="Proteomes" id="UP001344888">
    <property type="component" value="Unassembled WGS sequence"/>
</dbReference>
<evidence type="ECO:0000313" key="5">
    <source>
        <dbReference type="EMBL" id="MEC1179350.1"/>
    </source>
</evidence>
<keyword evidence="6" id="KW-1185">Reference proteome</keyword>
<evidence type="ECO:0000256" key="1">
    <source>
        <dbReference type="ARBA" id="ARBA00010577"/>
    </source>
</evidence>
<keyword evidence="5" id="KW-0966">Cell projection</keyword>
<dbReference type="GO" id="GO:0044781">
    <property type="term" value="P:bacterial-type flagellum organization"/>
    <property type="evidence" value="ECO:0007669"/>
    <property type="project" value="UniProtKB-UniRule"/>
</dbReference>
<sequence length="240" mass="26211">MTTTNKLSSDLNLSSYQKPVRETGNSALGKDAFLKLLITQLQNQDPTNPMSDREFIAQMAQFSSLEQMQNMTKAIEVLVESQQQTQLMSYTTFIGKEVKWHELTEELDEKGKPIAAEGVGTIVELKFVDGQPQFVLDDGKTISAGNISSITGSGSSAEASGNPFAEASKLIGQTVRYEVDGQSIEALIEAITMKNGSIIYLLSDGTRLTKDQFEIVDESKDESVNPEEPTDETNTSPDGE</sequence>
<comment type="function">
    <text evidence="3">Required for flagellar hook formation. May act as a scaffolding protein.</text>
</comment>
<reference evidence="5 6" key="1">
    <citation type="submission" date="2023-03" db="EMBL/GenBank/DDBJ databases">
        <title>Bacillus Genome Sequencing.</title>
        <authorList>
            <person name="Dunlap C."/>
        </authorList>
    </citation>
    <scope>NUCLEOTIDE SEQUENCE [LARGE SCALE GENOMIC DNA]</scope>
    <source>
        <strain evidence="5 6">B-59205</strain>
    </source>
</reference>
<protein>
    <recommendedName>
        <fullName evidence="3">Basal-body rod modification protein FlgD</fullName>
    </recommendedName>
</protein>
<keyword evidence="5" id="KW-0282">Flagellum</keyword>
<evidence type="ECO:0000313" key="6">
    <source>
        <dbReference type="Proteomes" id="UP001344888"/>
    </source>
</evidence>
<evidence type="ECO:0000256" key="3">
    <source>
        <dbReference type="RuleBase" id="RU362076"/>
    </source>
</evidence>
<name>A0AAW9NX90_9BACL</name>
<dbReference type="RefSeq" id="WP_326123837.1">
    <property type="nucleotide sequence ID" value="NZ_JARSFG010000017.1"/>
</dbReference>
<feature type="region of interest" description="Disordered" evidence="4">
    <location>
        <begin position="216"/>
        <end position="240"/>
    </location>
</feature>
<gene>
    <name evidence="5" type="primary">flgD</name>
    <name evidence="5" type="ORF">P9B03_12705</name>
</gene>
<comment type="caution">
    <text evidence="5">The sequence shown here is derived from an EMBL/GenBank/DDBJ whole genome shotgun (WGS) entry which is preliminary data.</text>
</comment>
<keyword evidence="2 3" id="KW-1005">Bacterial flagellum biogenesis</keyword>
<keyword evidence="5" id="KW-0969">Cilium</keyword>
<organism evidence="5 6">
    <name type="scientific">Metasolibacillus meyeri</name>
    <dbReference type="NCBI Taxonomy" id="1071052"/>
    <lineage>
        <taxon>Bacteria</taxon>
        <taxon>Bacillati</taxon>
        <taxon>Bacillota</taxon>
        <taxon>Bacilli</taxon>
        <taxon>Bacillales</taxon>
        <taxon>Caryophanaceae</taxon>
        <taxon>Metasolibacillus</taxon>
    </lineage>
</organism>
<dbReference type="AlphaFoldDB" id="A0AAW9NX90"/>
<comment type="similarity">
    <text evidence="1 3">Belongs to the FlgD family.</text>
</comment>
<proteinExistence type="inferred from homology"/>